<dbReference type="InterPro" id="IPR026350">
    <property type="entry name" value="GxxExxY"/>
</dbReference>
<dbReference type="Pfam" id="PF13366">
    <property type="entry name" value="PDDEXK_3"/>
    <property type="match status" value="1"/>
</dbReference>
<sequence length="157" mass="17834">MNHRNLLASELTYSIKGAIFEVSRELGYGFLERVYQKALVEELLSRGLSVEQEYPVNVRYKGKEVADFRLDLLVENQVIIELKAQSRMPVGAEAQLINYLRATRFQIGLLVKLFLSQGKREKNCLVGFAPEGRFPCFLCFSVANLCSSRTSHPMLSL</sequence>
<protein>
    <submittedName>
        <fullName evidence="1">GxxExxY protein</fullName>
    </submittedName>
</protein>
<accession>A0A2U1CUS8</accession>
<comment type="caution">
    <text evidence="1">The sequence shown here is derived from an EMBL/GenBank/DDBJ whole genome shotgun (WGS) entry which is preliminary data.</text>
</comment>
<evidence type="ECO:0000313" key="1">
    <source>
        <dbReference type="EMBL" id="PVY70807.1"/>
    </source>
</evidence>
<evidence type="ECO:0000313" key="2">
    <source>
        <dbReference type="Proteomes" id="UP000245887"/>
    </source>
</evidence>
<dbReference type="Proteomes" id="UP000245887">
    <property type="component" value="Unassembled WGS sequence"/>
</dbReference>
<dbReference type="EMBL" id="QEKQ01000008">
    <property type="protein sequence ID" value="PVY70807.1"/>
    <property type="molecule type" value="Genomic_DNA"/>
</dbReference>
<dbReference type="NCBIfam" id="TIGR04256">
    <property type="entry name" value="GxxExxY"/>
    <property type="match status" value="1"/>
</dbReference>
<name>A0A2U1CUS8_9GAMM</name>
<dbReference type="AlphaFoldDB" id="A0A2U1CUS8"/>
<proteinExistence type="predicted"/>
<gene>
    <name evidence="1" type="ORF">C8D92_108164</name>
</gene>
<reference evidence="1 2" key="1">
    <citation type="submission" date="2018-04" db="EMBL/GenBank/DDBJ databases">
        <title>Genomic Encyclopedia of Type Strains, Phase IV (KMG-IV): sequencing the most valuable type-strain genomes for metagenomic binning, comparative biology and taxonomic classification.</title>
        <authorList>
            <person name="Goeker M."/>
        </authorList>
    </citation>
    <scope>NUCLEOTIDE SEQUENCE [LARGE SCALE GENOMIC DNA]</scope>
    <source>
        <strain evidence="1 2">DSM 28688</strain>
    </source>
</reference>
<organism evidence="1 2">
    <name type="scientific">Tamilnaduibacter salinus</name>
    <dbReference type="NCBI Taxonomy" id="1484056"/>
    <lineage>
        <taxon>Bacteria</taxon>
        <taxon>Pseudomonadati</taxon>
        <taxon>Pseudomonadota</taxon>
        <taxon>Gammaproteobacteria</taxon>
        <taxon>Pseudomonadales</taxon>
        <taxon>Marinobacteraceae</taxon>
        <taxon>Tamilnaduibacter</taxon>
    </lineage>
</organism>
<dbReference type="RefSeq" id="WP_207775179.1">
    <property type="nucleotide sequence ID" value="NZ_QEKQ01000008.1"/>
</dbReference>